<dbReference type="AlphaFoldDB" id="A0A224Y0P0"/>
<protein>
    <submittedName>
        <fullName evidence="1">Uncharacterized protein</fullName>
    </submittedName>
</protein>
<proteinExistence type="predicted"/>
<accession>A0A224Y0P0</accession>
<evidence type="ECO:0000313" key="1">
    <source>
        <dbReference type="EMBL" id="JAW14532.1"/>
    </source>
</evidence>
<sequence>MIFFPPLKSLLSIAWILLLKSSAIFFSSASCAFLFSISCNNSCRSFSGISVSLFKRDFSCLLRLSSSSVIRSSWVCSSLEMSPTPSFFFFLFLEMILPEFAAFSSNDFNLAISS</sequence>
<dbReference type="EMBL" id="GFTR01001894">
    <property type="protein sequence ID" value="JAW14532.1"/>
    <property type="molecule type" value="Transcribed_RNA"/>
</dbReference>
<organism evidence="1">
    <name type="scientific">Panstrongylus lignarius</name>
    <dbReference type="NCBI Taxonomy" id="156445"/>
    <lineage>
        <taxon>Eukaryota</taxon>
        <taxon>Metazoa</taxon>
        <taxon>Ecdysozoa</taxon>
        <taxon>Arthropoda</taxon>
        <taxon>Hexapoda</taxon>
        <taxon>Insecta</taxon>
        <taxon>Pterygota</taxon>
        <taxon>Neoptera</taxon>
        <taxon>Paraneoptera</taxon>
        <taxon>Hemiptera</taxon>
        <taxon>Heteroptera</taxon>
        <taxon>Panheteroptera</taxon>
        <taxon>Cimicomorpha</taxon>
        <taxon>Reduviidae</taxon>
        <taxon>Triatominae</taxon>
        <taxon>Panstrongylus</taxon>
    </lineage>
</organism>
<name>A0A224Y0P0_9HEMI</name>
<reference evidence="1" key="1">
    <citation type="journal article" date="2018" name="PLoS Negl. Trop. Dis.">
        <title>An insight into the salivary gland and fat body transcriptome of Panstrongylus lignarius (Hemiptera: Heteroptera), the main vector of Chagas disease in Peru.</title>
        <authorList>
            <person name="Nevoa J.C."/>
            <person name="Mendes M.T."/>
            <person name="da Silva M.V."/>
            <person name="Soares S.C."/>
            <person name="Oliveira C.J.F."/>
            <person name="Ribeiro J.M.C."/>
        </authorList>
    </citation>
    <scope>NUCLEOTIDE SEQUENCE</scope>
</reference>